<accession>A0AAV2CZS2</accession>
<protein>
    <submittedName>
        <fullName evidence="1">Uncharacterized protein</fullName>
    </submittedName>
</protein>
<evidence type="ECO:0000313" key="2">
    <source>
        <dbReference type="Proteomes" id="UP001497516"/>
    </source>
</evidence>
<evidence type="ECO:0000313" key="1">
    <source>
        <dbReference type="EMBL" id="CAL1361571.1"/>
    </source>
</evidence>
<gene>
    <name evidence="1" type="ORF">LTRI10_LOCUS8940</name>
</gene>
<dbReference type="AlphaFoldDB" id="A0AAV2CZS2"/>
<proteinExistence type="predicted"/>
<keyword evidence="2" id="KW-1185">Reference proteome</keyword>
<organism evidence="1 2">
    <name type="scientific">Linum trigynum</name>
    <dbReference type="NCBI Taxonomy" id="586398"/>
    <lineage>
        <taxon>Eukaryota</taxon>
        <taxon>Viridiplantae</taxon>
        <taxon>Streptophyta</taxon>
        <taxon>Embryophyta</taxon>
        <taxon>Tracheophyta</taxon>
        <taxon>Spermatophyta</taxon>
        <taxon>Magnoliopsida</taxon>
        <taxon>eudicotyledons</taxon>
        <taxon>Gunneridae</taxon>
        <taxon>Pentapetalae</taxon>
        <taxon>rosids</taxon>
        <taxon>fabids</taxon>
        <taxon>Malpighiales</taxon>
        <taxon>Linaceae</taxon>
        <taxon>Linum</taxon>
    </lineage>
</organism>
<dbReference type="Proteomes" id="UP001497516">
    <property type="component" value="Chromosome 10"/>
</dbReference>
<name>A0AAV2CZS2_9ROSI</name>
<sequence length="85" mass="9522">MVPLVRRHAVRLKTKQMASIDSSHKEDNNNISLVESYSQNNSPSSSSASHLDLSPLIFIFIANLENRKQRNETDGVVPLVCLLFV</sequence>
<dbReference type="EMBL" id="OZ034814">
    <property type="protein sequence ID" value="CAL1361571.1"/>
    <property type="molecule type" value="Genomic_DNA"/>
</dbReference>
<reference evidence="1 2" key="1">
    <citation type="submission" date="2024-04" db="EMBL/GenBank/DDBJ databases">
        <authorList>
            <person name="Fracassetti M."/>
        </authorList>
    </citation>
    <scope>NUCLEOTIDE SEQUENCE [LARGE SCALE GENOMIC DNA]</scope>
</reference>